<feature type="compositionally biased region" description="Basic and acidic residues" evidence="1">
    <location>
        <begin position="18"/>
        <end position="34"/>
    </location>
</feature>
<dbReference type="Proteomes" id="UP000243975">
    <property type="component" value="Unassembled WGS sequence"/>
</dbReference>
<name>A0A103Y5W7_CYNCS</name>
<dbReference type="EMBL" id="LEKV01002538">
    <property type="protein sequence ID" value="KVI03116.1"/>
    <property type="molecule type" value="Genomic_DNA"/>
</dbReference>
<dbReference type="AlphaFoldDB" id="A0A103Y5W7"/>
<feature type="region of interest" description="Disordered" evidence="1">
    <location>
        <begin position="1"/>
        <end position="34"/>
    </location>
</feature>
<gene>
    <name evidence="2" type="ORF">Ccrd_018590</name>
</gene>
<proteinExistence type="predicted"/>
<protein>
    <submittedName>
        <fullName evidence="2">Uncharacterized protein</fullName>
    </submittedName>
</protein>
<sequence>MSLSFNANCPSSSRFHRKSEEMEAKHRSIDADTRRGPSVIRADRCCILHVVPLSLEKKKKKMGKRQPFSTF</sequence>
<evidence type="ECO:0000256" key="1">
    <source>
        <dbReference type="SAM" id="MobiDB-lite"/>
    </source>
</evidence>
<reference evidence="2 3" key="1">
    <citation type="journal article" date="2016" name="Sci. Rep.">
        <title>The genome sequence of the outbreeding globe artichoke constructed de novo incorporating a phase-aware low-pass sequencing strategy of F1 progeny.</title>
        <authorList>
            <person name="Scaglione D."/>
            <person name="Reyes-Chin-Wo S."/>
            <person name="Acquadro A."/>
            <person name="Froenicke L."/>
            <person name="Portis E."/>
            <person name="Beitel C."/>
            <person name="Tirone M."/>
            <person name="Mauro R."/>
            <person name="Lo Monaco A."/>
            <person name="Mauromicale G."/>
            <person name="Faccioli P."/>
            <person name="Cattivelli L."/>
            <person name="Rieseberg L."/>
            <person name="Michelmore R."/>
            <person name="Lanteri S."/>
        </authorList>
    </citation>
    <scope>NUCLEOTIDE SEQUENCE [LARGE SCALE GENOMIC DNA]</scope>
    <source>
        <strain evidence="2">2C</strain>
    </source>
</reference>
<comment type="caution">
    <text evidence="2">The sequence shown here is derived from an EMBL/GenBank/DDBJ whole genome shotgun (WGS) entry which is preliminary data.</text>
</comment>
<feature type="compositionally biased region" description="Polar residues" evidence="1">
    <location>
        <begin position="1"/>
        <end position="13"/>
    </location>
</feature>
<accession>A0A103Y5W7</accession>
<organism evidence="2 3">
    <name type="scientific">Cynara cardunculus var. scolymus</name>
    <name type="common">Globe artichoke</name>
    <name type="synonym">Cynara scolymus</name>
    <dbReference type="NCBI Taxonomy" id="59895"/>
    <lineage>
        <taxon>Eukaryota</taxon>
        <taxon>Viridiplantae</taxon>
        <taxon>Streptophyta</taxon>
        <taxon>Embryophyta</taxon>
        <taxon>Tracheophyta</taxon>
        <taxon>Spermatophyta</taxon>
        <taxon>Magnoliopsida</taxon>
        <taxon>eudicotyledons</taxon>
        <taxon>Gunneridae</taxon>
        <taxon>Pentapetalae</taxon>
        <taxon>asterids</taxon>
        <taxon>campanulids</taxon>
        <taxon>Asterales</taxon>
        <taxon>Asteraceae</taxon>
        <taxon>Carduoideae</taxon>
        <taxon>Cardueae</taxon>
        <taxon>Carduinae</taxon>
        <taxon>Cynara</taxon>
    </lineage>
</organism>
<evidence type="ECO:0000313" key="3">
    <source>
        <dbReference type="Proteomes" id="UP000243975"/>
    </source>
</evidence>
<evidence type="ECO:0000313" key="2">
    <source>
        <dbReference type="EMBL" id="KVI03116.1"/>
    </source>
</evidence>
<dbReference type="Gramene" id="KVI03116">
    <property type="protein sequence ID" value="KVI03116"/>
    <property type="gene ID" value="Ccrd_018590"/>
</dbReference>
<keyword evidence="3" id="KW-1185">Reference proteome</keyword>